<evidence type="ECO:0000313" key="1">
    <source>
        <dbReference type="EMBL" id="RHL93126.1"/>
    </source>
</evidence>
<name>A0A415A9B7_9BACE</name>
<proteinExistence type="predicted"/>
<comment type="caution">
    <text evidence="1">The sequence shown here is derived from an EMBL/GenBank/DDBJ whole genome shotgun (WGS) entry which is preliminary data.</text>
</comment>
<evidence type="ECO:0000313" key="2">
    <source>
        <dbReference type="Proteomes" id="UP000285013"/>
    </source>
</evidence>
<dbReference type="AlphaFoldDB" id="A0A415A9B7"/>
<gene>
    <name evidence="1" type="ORF">DWZ95_11190</name>
</gene>
<protein>
    <submittedName>
        <fullName evidence="1">Uncharacterized protein</fullName>
    </submittedName>
</protein>
<dbReference type="Proteomes" id="UP000285013">
    <property type="component" value="Unassembled WGS sequence"/>
</dbReference>
<accession>A0A415A9B7</accession>
<dbReference type="EMBL" id="QRPE01000011">
    <property type="protein sequence ID" value="RHL93126.1"/>
    <property type="molecule type" value="Genomic_DNA"/>
</dbReference>
<organism evidence="1 2">
    <name type="scientific">Bacteroides intestinalis</name>
    <dbReference type="NCBI Taxonomy" id="329854"/>
    <lineage>
        <taxon>Bacteria</taxon>
        <taxon>Pseudomonadati</taxon>
        <taxon>Bacteroidota</taxon>
        <taxon>Bacteroidia</taxon>
        <taxon>Bacteroidales</taxon>
        <taxon>Bacteroidaceae</taxon>
        <taxon>Bacteroides</taxon>
    </lineage>
</organism>
<sequence>MLMKKILNVSEMKQVRGGAQTSSLCGEGEQLYTCVTIWQGGASTSGSVCATSRAMAKTSLNLAYHAQFVKEDVRVIRCL</sequence>
<reference evidence="1 2" key="1">
    <citation type="submission" date="2018-08" db="EMBL/GenBank/DDBJ databases">
        <title>A genome reference for cultivated species of the human gut microbiota.</title>
        <authorList>
            <person name="Zou Y."/>
            <person name="Xue W."/>
            <person name="Luo G."/>
        </authorList>
    </citation>
    <scope>NUCLEOTIDE SEQUENCE [LARGE SCALE GENOMIC DNA]</scope>
    <source>
        <strain evidence="1 2">AF36-16BH</strain>
    </source>
</reference>